<comment type="caution">
    <text evidence="2">The sequence shown here is derived from an EMBL/GenBank/DDBJ whole genome shotgun (WGS) entry which is preliminary data.</text>
</comment>
<evidence type="ECO:0000259" key="1">
    <source>
        <dbReference type="Pfam" id="PF24837"/>
    </source>
</evidence>
<dbReference type="RefSeq" id="WP_187221999.1">
    <property type="nucleotide sequence ID" value="NZ_JABVED010000011.1"/>
</dbReference>
<organism evidence="2 3">
    <name type="scientific">Actinokineospora xionganensis</name>
    <dbReference type="NCBI Taxonomy" id="2684470"/>
    <lineage>
        <taxon>Bacteria</taxon>
        <taxon>Bacillati</taxon>
        <taxon>Actinomycetota</taxon>
        <taxon>Actinomycetes</taxon>
        <taxon>Pseudonocardiales</taxon>
        <taxon>Pseudonocardiaceae</taxon>
        <taxon>Actinokineospora</taxon>
    </lineage>
</organism>
<dbReference type="InterPro" id="IPR056303">
    <property type="entry name" value="AMIN-like"/>
</dbReference>
<dbReference type="EMBL" id="JABVED010000011">
    <property type="protein sequence ID" value="MBC6449319.1"/>
    <property type="molecule type" value="Genomic_DNA"/>
</dbReference>
<dbReference type="Proteomes" id="UP000734823">
    <property type="component" value="Unassembled WGS sequence"/>
</dbReference>
<proteinExistence type="predicted"/>
<protein>
    <recommendedName>
        <fullName evidence="1">AMIN-like domain-containing protein</fullName>
    </recommendedName>
</protein>
<dbReference type="Pfam" id="PF24837">
    <property type="entry name" value="AMIN-like"/>
    <property type="match status" value="1"/>
</dbReference>
<evidence type="ECO:0000313" key="3">
    <source>
        <dbReference type="Proteomes" id="UP000734823"/>
    </source>
</evidence>
<evidence type="ECO:0000313" key="2">
    <source>
        <dbReference type="EMBL" id="MBC6449319.1"/>
    </source>
</evidence>
<reference evidence="2 3" key="1">
    <citation type="submission" date="2020-06" db="EMBL/GenBank/DDBJ databases">
        <title>Actinokineospora xiongansis sp. nov., isolated from soil of Baiyangdian.</title>
        <authorList>
            <person name="Zhang X."/>
        </authorList>
    </citation>
    <scope>NUCLEOTIDE SEQUENCE [LARGE SCALE GENOMIC DNA]</scope>
    <source>
        <strain evidence="2 3">HBU206404</strain>
    </source>
</reference>
<accession>A0ABR7L9K3</accession>
<name>A0ABR7L9K3_9PSEU</name>
<keyword evidence="3" id="KW-1185">Reference proteome</keyword>
<feature type="domain" description="AMIN-like" evidence="1">
    <location>
        <begin position="4"/>
        <end position="129"/>
    </location>
</feature>
<gene>
    <name evidence="2" type="ORF">GPZ80_19330</name>
</gene>
<sequence length="129" mass="13763">MTTSLTGIRVGRHDTFDRVVLDFTGPAPTATYEAADELFADASGEIDWLTGATFVQLRAQPAAAHNDAGAPTYTGPRKFRTRELANVMAVSLNGDFEGIVSVGLGLRRAASVNVFSLTSPTRLVVDVQH</sequence>